<dbReference type="NCBIfam" id="NF005394">
    <property type="entry name" value="PRK06939.1"/>
    <property type="match status" value="1"/>
</dbReference>
<comment type="function">
    <text evidence="5">Catalyzes the cleavage of 2-amino-3-ketobutyrate to glycine and acetyl-CoA.</text>
</comment>
<dbReference type="GO" id="GO:0019518">
    <property type="term" value="P:L-threonine catabolic process to glycine"/>
    <property type="evidence" value="ECO:0007669"/>
    <property type="project" value="UniProtKB-UniRule"/>
</dbReference>
<accession>A0A2S8GDY1</accession>
<dbReference type="AlphaFoldDB" id="A0A2S8GDY1"/>
<evidence type="ECO:0000256" key="4">
    <source>
        <dbReference type="ARBA" id="ARBA00023315"/>
    </source>
</evidence>
<evidence type="ECO:0000256" key="6">
    <source>
        <dbReference type="SAM" id="Coils"/>
    </source>
</evidence>
<keyword evidence="3 5" id="KW-0663">Pyridoxal phosphate</keyword>
<comment type="cofactor">
    <cofactor evidence="5">
        <name>pyridoxal 5'-phosphate</name>
        <dbReference type="ChEBI" id="CHEBI:597326"/>
    </cofactor>
    <text evidence="5">Binds 1 pyridoxal phosphate per subunit.</text>
</comment>
<name>A0A2S8GDY1_9BACT</name>
<dbReference type="PANTHER" id="PTHR13693">
    <property type="entry name" value="CLASS II AMINOTRANSFERASE/8-AMINO-7-OXONONANOATE SYNTHASE"/>
    <property type="match status" value="1"/>
</dbReference>
<dbReference type="CDD" id="cd06454">
    <property type="entry name" value="KBL_like"/>
    <property type="match status" value="1"/>
</dbReference>
<evidence type="ECO:0000313" key="9">
    <source>
        <dbReference type="Proteomes" id="UP000239388"/>
    </source>
</evidence>
<comment type="subunit">
    <text evidence="5">Homodimer.</text>
</comment>
<dbReference type="EC" id="2.3.1.29" evidence="5"/>
<dbReference type="InterPro" id="IPR001917">
    <property type="entry name" value="Aminotrans_II_pyridoxalP_BS"/>
</dbReference>
<comment type="caution">
    <text evidence="8">The sequence shown here is derived from an EMBL/GenBank/DDBJ whole genome shotgun (WGS) entry which is preliminary data.</text>
</comment>
<dbReference type="Proteomes" id="UP000239388">
    <property type="component" value="Unassembled WGS sequence"/>
</dbReference>
<dbReference type="UniPathway" id="UPA00046">
    <property type="reaction ID" value="UER00506"/>
</dbReference>
<evidence type="ECO:0000256" key="5">
    <source>
        <dbReference type="HAMAP-Rule" id="MF_00985"/>
    </source>
</evidence>
<keyword evidence="6" id="KW-0175">Coiled coil</keyword>
<evidence type="ECO:0000256" key="3">
    <source>
        <dbReference type="ARBA" id="ARBA00022898"/>
    </source>
</evidence>
<feature type="binding site" description="in other chain" evidence="5">
    <location>
        <begin position="112"/>
        <end position="113"/>
    </location>
    <ligand>
        <name>pyridoxal 5'-phosphate</name>
        <dbReference type="ChEBI" id="CHEBI:597326"/>
        <note>ligand shared between dimeric partners</note>
    </ligand>
</feature>
<dbReference type="InterPro" id="IPR004839">
    <property type="entry name" value="Aminotransferase_I/II_large"/>
</dbReference>
<dbReference type="InterPro" id="IPR011282">
    <property type="entry name" value="2am3keto_CoA_ligase"/>
</dbReference>
<dbReference type="InterPro" id="IPR050087">
    <property type="entry name" value="AON_synthase_class-II"/>
</dbReference>
<dbReference type="Gene3D" id="3.90.1150.10">
    <property type="entry name" value="Aspartate Aminotransferase, domain 1"/>
    <property type="match status" value="1"/>
</dbReference>
<dbReference type="PROSITE" id="PS00599">
    <property type="entry name" value="AA_TRANSFER_CLASS_2"/>
    <property type="match status" value="1"/>
</dbReference>
<dbReference type="SUPFAM" id="SSF53383">
    <property type="entry name" value="PLP-dependent transferases"/>
    <property type="match status" value="1"/>
</dbReference>
<organism evidence="8 9">
    <name type="scientific">Blastopirellula marina</name>
    <dbReference type="NCBI Taxonomy" id="124"/>
    <lineage>
        <taxon>Bacteria</taxon>
        <taxon>Pseudomonadati</taxon>
        <taxon>Planctomycetota</taxon>
        <taxon>Planctomycetia</taxon>
        <taxon>Pirellulales</taxon>
        <taxon>Pirellulaceae</taxon>
        <taxon>Blastopirellula</taxon>
    </lineage>
</organism>
<dbReference type="PANTHER" id="PTHR13693:SF102">
    <property type="entry name" value="2-AMINO-3-KETOBUTYRATE COENZYME A LIGASE, MITOCHONDRIAL"/>
    <property type="match status" value="1"/>
</dbReference>
<dbReference type="HAMAP" id="MF_00985">
    <property type="entry name" value="2am3keto_CoA_ligase"/>
    <property type="match status" value="1"/>
</dbReference>
<feature type="binding site" description="in other chain" evidence="5">
    <location>
        <begin position="209"/>
        <end position="212"/>
    </location>
    <ligand>
        <name>pyridoxal 5'-phosphate</name>
        <dbReference type="ChEBI" id="CHEBI:597326"/>
        <note>ligand shared between dimeric partners</note>
    </ligand>
</feature>
<evidence type="ECO:0000313" key="8">
    <source>
        <dbReference type="EMBL" id="PQO42667.1"/>
    </source>
</evidence>
<gene>
    <name evidence="5" type="primary">kbl</name>
    <name evidence="8" type="ORF">C5Y98_02170</name>
</gene>
<keyword evidence="2 5" id="KW-0808">Transferase</keyword>
<feature type="binding site" description="in other chain" evidence="5">
    <location>
        <begin position="240"/>
        <end position="243"/>
    </location>
    <ligand>
        <name>pyridoxal 5'-phosphate</name>
        <dbReference type="ChEBI" id="CHEBI:597326"/>
        <note>ligand shared between dimeric partners</note>
    </ligand>
</feature>
<feature type="coiled-coil region" evidence="6">
    <location>
        <begin position="152"/>
        <end position="179"/>
    </location>
</feature>
<dbReference type="NCBIfam" id="TIGR01822">
    <property type="entry name" value="2am3keto_CoA"/>
    <property type="match status" value="1"/>
</dbReference>
<dbReference type="Pfam" id="PF00155">
    <property type="entry name" value="Aminotran_1_2"/>
    <property type="match status" value="1"/>
</dbReference>
<dbReference type="Gene3D" id="3.40.640.10">
    <property type="entry name" value="Type I PLP-dependent aspartate aminotransferase-like (Major domain)"/>
    <property type="match status" value="1"/>
</dbReference>
<dbReference type="GO" id="GO:0005829">
    <property type="term" value="C:cytosol"/>
    <property type="evidence" value="ECO:0007669"/>
    <property type="project" value="TreeGrafter"/>
</dbReference>
<feature type="binding site" description="in other chain" evidence="5">
    <location>
        <position position="184"/>
    </location>
    <ligand>
        <name>pyridoxal 5'-phosphate</name>
        <dbReference type="ChEBI" id="CHEBI:597326"/>
        <note>ligand shared between dimeric partners</note>
    </ligand>
</feature>
<keyword evidence="4 5" id="KW-0012">Acyltransferase</keyword>
<dbReference type="InterPro" id="IPR015422">
    <property type="entry name" value="PyrdxlP-dep_Trfase_small"/>
</dbReference>
<feature type="binding site" evidence="5">
    <location>
        <position position="137"/>
    </location>
    <ligand>
        <name>substrate</name>
    </ligand>
</feature>
<dbReference type="InterPro" id="IPR015421">
    <property type="entry name" value="PyrdxlP-dep_Trfase_major"/>
</dbReference>
<feature type="binding site" evidence="5">
    <location>
        <begin position="273"/>
        <end position="274"/>
    </location>
    <ligand>
        <name>pyridoxal 5'-phosphate</name>
        <dbReference type="ChEBI" id="CHEBI:597326"/>
        <note>ligand shared between dimeric partners</note>
    </ligand>
</feature>
<feature type="binding site" evidence="5">
    <location>
        <position position="367"/>
    </location>
    <ligand>
        <name>substrate</name>
    </ligand>
</feature>
<dbReference type="OrthoDB" id="9807157at2"/>
<evidence type="ECO:0000259" key="7">
    <source>
        <dbReference type="Pfam" id="PF00155"/>
    </source>
</evidence>
<evidence type="ECO:0000256" key="1">
    <source>
        <dbReference type="ARBA" id="ARBA00008392"/>
    </source>
</evidence>
<comment type="catalytic activity">
    <reaction evidence="5">
        <text>glycine + acetyl-CoA = (2S)-2-amino-3-oxobutanoate + CoA</text>
        <dbReference type="Rhea" id="RHEA:20736"/>
        <dbReference type="ChEBI" id="CHEBI:57287"/>
        <dbReference type="ChEBI" id="CHEBI:57288"/>
        <dbReference type="ChEBI" id="CHEBI:57305"/>
        <dbReference type="ChEBI" id="CHEBI:78948"/>
        <dbReference type="EC" id="2.3.1.29"/>
    </reaction>
</comment>
<comment type="pathway">
    <text evidence="5">Amino-acid degradation; L-threonine degradation via oxydo-reductase pathway; glycine from L-threonine: step 2/2.</text>
</comment>
<protein>
    <recommendedName>
        <fullName evidence="5">2-amino-3-ketobutyrate coenzyme A ligase</fullName>
        <shortName evidence="5">AKB ligase</shortName>
        <ecNumber evidence="5">2.3.1.29</ecNumber>
    </recommendedName>
    <alternativeName>
        <fullName evidence="5">Glycine acetyltransferase</fullName>
    </alternativeName>
</protein>
<proteinExistence type="inferred from homology"/>
<feature type="modified residue" description="N6-(pyridoxal phosphate)lysine" evidence="5">
    <location>
        <position position="243"/>
    </location>
</feature>
<sequence length="395" mass="43609">MWNSDTQSQYTGILNEIKEAGLYKNERTILSPQKSKIDLPQQTEVLNMCANNYLGLSDNPEIIAAAKEGLDRWGYGLSSVRFICGTQAAHEQLEDEITKFLGMKDTILYSSCFDANGGLFETILGPEDAIISDELNHASIIDGVRLCKAKRFRYKNNNMADLEEKLKEAKDARVRLIATDGVFSMDGYICNLPDLCDLADKYNAMVMVDDSHAVGFMGKTGRGTHEHHDVIDRIDIITGTLGKALGGASGGYTSGRKEIVDLLRQRSRPYLFSNTLAPPIVAGSLKALELIQSSTALRDKLETNTKFFREEIAKLGLDVLPGEHPIVPVMFYDAKVAAEFSECLLKRGVYVIGFSYPVVPQGKARIRTQVSAGHSIEELKFAVEQFAAVKQELGL</sequence>
<dbReference type="RefSeq" id="WP_105351181.1">
    <property type="nucleotide sequence ID" value="NZ_PUIB01000003.1"/>
</dbReference>
<feature type="domain" description="Aminotransferase class I/classII large" evidence="7">
    <location>
        <begin position="44"/>
        <end position="385"/>
    </location>
</feature>
<evidence type="ECO:0000256" key="2">
    <source>
        <dbReference type="ARBA" id="ARBA00022679"/>
    </source>
</evidence>
<dbReference type="FunFam" id="3.40.640.10:FF:000006">
    <property type="entry name" value="5-aminolevulinate synthase, mitochondrial"/>
    <property type="match status" value="1"/>
</dbReference>
<dbReference type="InterPro" id="IPR015424">
    <property type="entry name" value="PyrdxlP-dep_Trfase"/>
</dbReference>
<reference evidence="8 9" key="1">
    <citation type="submission" date="2018-02" db="EMBL/GenBank/DDBJ databases">
        <title>Comparative genomes isolates from brazilian mangrove.</title>
        <authorList>
            <person name="Araujo J.E."/>
            <person name="Taketani R.G."/>
            <person name="Silva M.C.P."/>
            <person name="Loureco M.V."/>
            <person name="Andreote F.D."/>
        </authorList>
    </citation>
    <scope>NUCLEOTIDE SEQUENCE [LARGE SCALE GENOMIC DNA]</scope>
    <source>
        <strain evidence="8 9">NAP PRIS-MGV</strain>
    </source>
</reference>
<dbReference type="GO" id="GO:0030170">
    <property type="term" value="F:pyridoxal phosphate binding"/>
    <property type="evidence" value="ECO:0007669"/>
    <property type="project" value="UniProtKB-UniRule"/>
</dbReference>
<comment type="similarity">
    <text evidence="1 5">Belongs to the class-II pyridoxal-phosphate-dependent aminotransferase family.</text>
</comment>
<dbReference type="GO" id="GO:0008890">
    <property type="term" value="F:glycine C-acetyltransferase activity"/>
    <property type="evidence" value="ECO:0007669"/>
    <property type="project" value="UniProtKB-UniRule"/>
</dbReference>
<dbReference type="EMBL" id="PUIB01000003">
    <property type="protein sequence ID" value="PQO42667.1"/>
    <property type="molecule type" value="Genomic_DNA"/>
</dbReference>